<dbReference type="EMBL" id="CP085043">
    <property type="protein sequence ID" value="UZF16083.1"/>
    <property type="molecule type" value="Genomic_DNA"/>
</dbReference>
<reference evidence="4" key="2">
    <citation type="submission" date="2021-10" db="EMBL/GenBank/DDBJ databases">
        <title>Complete genome sequences of five Ralstonia solancearum strains isolated from sunflower.</title>
        <authorList>
            <person name="She X."/>
            <person name="He Z."/>
        </authorList>
    </citation>
    <scope>NUCLEOTIDE SEQUENCE</scope>
    <source>
        <strain evidence="4">RS638</strain>
    </source>
</reference>
<dbReference type="AlphaFoldDB" id="A0A0K1ZMD7"/>
<evidence type="ECO:0000313" key="2">
    <source>
        <dbReference type="EMBL" id="CUV46194.1"/>
    </source>
</evidence>
<keyword evidence="1" id="KW-0732">Signal</keyword>
<sequence length="331" mass="36385">MLETKAAQKWARMSRRAMVGLTAAVALLGGLGAGNASAQATRPKAPIYGVTLDDVSNINAIVASLTHLPYKPTVRVVFDPGTTAAQYYPALVKLHAVAYVMGEIMDSYYFPTDLATYQARTQELVGTLKNVVDVWEIANEINGEWLRANPSGPTATATSQEQAIGQMVGSAYDIVKGAGGLVSVTMYYNDDGKGTNCYELPMDSWRTWATNFLPARVRQGADYALFSYYPYQDCPGLSPTWTSDFKLLEQIFPVAKVGFGEIGTSSIYAPTSVQQSLIKTYYPIGTTQMASDPRFIGGYFWWNYVEQMLPYTTSTYWNLLKQTITPLPAPQ</sequence>
<dbReference type="PATRIC" id="fig|305.108.peg.1933"/>
<reference evidence="2" key="1">
    <citation type="submission" date="2015-10" db="EMBL/GenBank/DDBJ databases">
        <authorList>
            <person name="Gilbert D.G."/>
        </authorList>
    </citation>
    <scope>NUCLEOTIDE SEQUENCE</scope>
    <source>
        <strain evidence="2">Phyl III-seqv23</strain>
    </source>
</reference>
<evidence type="ECO:0000256" key="1">
    <source>
        <dbReference type="SAM" id="SignalP"/>
    </source>
</evidence>
<gene>
    <name evidence="4" type="ORF">LH706_06480</name>
    <name evidence="3" type="ORF">RUN215_v1_500066</name>
    <name evidence="2" type="ORF">TO10_v1_520012</name>
</gene>
<dbReference type="InterPro" id="IPR006311">
    <property type="entry name" value="TAT_signal"/>
</dbReference>
<dbReference type="SUPFAM" id="SSF51445">
    <property type="entry name" value="(Trans)glycosidases"/>
    <property type="match status" value="1"/>
</dbReference>
<dbReference type="InterPro" id="IPR017853">
    <property type="entry name" value="GH"/>
</dbReference>
<evidence type="ECO:0000313" key="4">
    <source>
        <dbReference type="EMBL" id="UZF16083.1"/>
    </source>
</evidence>
<name>A0A0K1ZMD7_RALSL</name>
<dbReference type="Gene3D" id="3.20.20.80">
    <property type="entry name" value="Glycosidases"/>
    <property type="match status" value="1"/>
</dbReference>
<organism evidence="2">
    <name type="scientific">Ralstonia solanacearum</name>
    <name type="common">Pseudomonas solanacearum</name>
    <dbReference type="NCBI Taxonomy" id="305"/>
    <lineage>
        <taxon>Bacteria</taxon>
        <taxon>Pseudomonadati</taxon>
        <taxon>Pseudomonadota</taxon>
        <taxon>Betaproteobacteria</taxon>
        <taxon>Burkholderiales</taxon>
        <taxon>Burkholderiaceae</taxon>
        <taxon>Ralstonia</taxon>
        <taxon>Ralstonia solanacearum species complex</taxon>
    </lineage>
</organism>
<keyword evidence="2" id="KW-0472">Membrane</keyword>
<keyword evidence="2" id="KW-0812">Transmembrane</keyword>
<dbReference type="PROSITE" id="PS51318">
    <property type="entry name" value="TAT"/>
    <property type="match status" value="1"/>
</dbReference>
<feature type="signal peptide" evidence="1">
    <location>
        <begin position="1"/>
        <end position="38"/>
    </location>
</feature>
<dbReference type="EMBL" id="LN899820">
    <property type="protein sequence ID" value="CUV55479.1"/>
    <property type="molecule type" value="Genomic_DNA"/>
</dbReference>
<dbReference type="EMBL" id="LN899827">
    <property type="protein sequence ID" value="CUV46194.1"/>
    <property type="molecule type" value="Genomic_DNA"/>
</dbReference>
<accession>A0A0K1ZMD7</accession>
<proteinExistence type="predicted"/>
<protein>
    <submittedName>
        <fullName evidence="2">Putative transmembrane protein</fullName>
    </submittedName>
</protein>
<feature type="chain" id="PRO_5013456190" evidence="1">
    <location>
        <begin position="39"/>
        <end position="331"/>
    </location>
</feature>
<evidence type="ECO:0000313" key="3">
    <source>
        <dbReference type="EMBL" id="CUV55479.1"/>
    </source>
</evidence>